<dbReference type="Pfam" id="PF05990">
    <property type="entry name" value="DUF900"/>
    <property type="match status" value="1"/>
</dbReference>
<dbReference type="KEGG" id="uru:DSM104443_01726"/>
<dbReference type="InterPro" id="IPR029058">
    <property type="entry name" value="AB_hydrolase_fold"/>
</dbReference>
<dbReference type="InterPro" id="IPR010297">
    <property type="entry name" value="DUF900_hydrolase"/>
</dbReference>
<dbReference type="AlphaFoldDB" id="A0A6M4GTJ4"/>
<gene>
    <name evidence="2" type="ORF">DSM104443_01726</name>
</gene>
<feature type="signal peptide" evidence="1">
    <location>
        <begin position="1"/>
        <end position="19"/>
    </location>
</feature>
<dbReference type="PANTHER" id="PTHR36513">
    <property type="entry name" value="ABC TRANSMEMBRANE TYPE-1 DOMAIN-CONTAINING PROTEIN"/>
    <property type="match status" value="1"/>
</dbReference>
<dbReference type="SUPFAM" id="SSF53474">
    <property type="entry name" value="alpha/beta-Hydrolases"/>
    <property type="match status" value="1"/>
</dbReference>
<feature type="chain" id="PRO_5027022945" description="Esterase/lipase superfamily enzyme" evidence="1">
    <location>
        <begin position="20"/>
        <end position="419"/>
    </location>
</feature>
<evidence type="ECO:0008006" key="4">
    <source>
        <dbReference type="Google" id="ProtNLM"/>
    </source>
</evidence>
<evidence type="ECO:0000313" key="2">
    <source>
        <dbReference type="EMBL" id="QJR10659.1"/>
    </source>
</evidence>
<dbReference type="PROSITE" id="PS51257">
    <property type="entry name" value="PROKAR_LIPOPROTEIN"/>
    <property type="match status" value="1"/>
</dbReference>
<dbReference type="EMBL" id="CP053069">
    <property type="protein sequence ID" value="QJR10659.1"/>
    <property type="molecule type" value="Genomic_DNA"/>
</dbReference>
<proteinExistence type="predicted"/>
<protein>
    <recommendedName>
        <fullName evidence="4">Esterase/lipase superfamily enzyme</fullName>
    </recommendedName>
</protein>
<dbReference type="Proteomes" id="UP000501534">
    <property type="component" value="Chromosome"/>
</dbReference>
<dbReference type="RefSeq" id="WP_171091334.1">
    <property type="nucleotide sequence ID" value="NZ_CP053069.1"/>
</dbReference>
<accession>A0A6M4GTJ4</accession>
<sequence>MRKLLTLLASLLVAGCATTPPHVMPTPAMFKDPRLDFTKADSPALRSTRLPVFYATTRAAARPGTEGHYVNSPGEGTTLGVANVRLGEPGWTWDDLIASDISSSVDKIRIGAVESVQEIATLKGGAEPDEGERRFIAAIDAQIARSNNKEVVMYLHGYRVEFDEVAVQMGSFAHFLGHSAMVTFQWPTGMMFWNYVTDCPRAERYIPDIERTIALLAHTKATKINLLAYSCGSPLMAAALAKLRARHPGENRDQLQKRYRIGNVIFAASDVDLKTFASEYVPPASDLSQQLIIYASRNDRALGFSTLIAGASRLGRPDINDLSTEEIERLAGEKGLQFIDISDVRGAHEMGGMKGHGYWYANDWISTDITLSLRHPVPPEKRCLVPKGKQKKVWVMRDDYPKCVADEFLVAFPALRRTP</sequence>
<evidence type="ECO:0000256" key="1">
    <source>
        <dbReference type="SAM" id="SignalP"/>
    </source>
</evidence>
<reference evidence="2 3" key="1">
    <citation type="submission" date="2020-04" db="EMBL/GenBank/DDBJ databases">
        <title>Usitatibacter rugosus gen. nov., sp. nov. and Usitatibacter palustris sp. nov., novel members of Usitatibacteraceae fam. nov. within the order Nitrosomonadales isolated from soil.</title>
        <authorList>
            <person name="Huber K.J."/>
            <person name="Neumann-Schaal M."/>
            <person name="Geppert A."/>
            <person name="Luckner M."/>
            <person name="Wanner G."/>
            <person name="Overmann J."/>
        </authorList>
    </citation>
    <scope>NUCLEOTIDE SEQUENCE [LARGE SCALE GENOMIC DNA]</scope>
    <source>
        <strain evidence="2 3">0125_3</strain>
    </source>
</reference>
<keyword evidence="1" id="KW-0732">Signal</keyword>
<dbReference type="PANTHER" id="PTHR36513:SF1">
    <property type="entry name" value="TRANSMEMBRANE PROTEIN"/>
    <property type="match status" value="1"/>
</dbReference>
<evidence type="ECO:0000313" key="3">
    <source>
        <dbReference type="Proteomes" id="UP000501534"/>
    </source>
</evidence>
<keyword evidence="3" id="KW-1185">Reference proteome</keyword>
<organism evidence="2 3">
    <name type="scientific">Usitatibacter rugosus</name>
    <dbReference type="NCBI Taxonomy" id="2732067"/>
    <lineage>
        <taxon>Bacteria</taxon>
        <taxon>Pseudomonadati</taxon>
        <taxon>Pseudomonadota</taxon>
        <taxon>Betaproteobacteria</taxon>
        <taxon>Nitrosomonadales</taxon>
        <taxon>Usitatibacteraceae</taxon>
        <taxon>Usitatibacter</taxon>
    </lineage>
</organism>
<name>A0A6M4GTJ4_9PROT</name>